<dbReference type="InterPro" id="IPR012910">
    <property type="entry name" value="Plug_dom"/>
</dbReference>
<dbReference type="Gene3D" id="2.60.40.1120">
    <property type="entry name" value="Carboxypeptidase-like, regulatory domain"/>
    <property type="match status" value="1"/>
</dbReference>
<evidence type="ECO:0000313" key="9">
    <source>
        <dbReference type="EMBL" id="PRP68273.1"/>
    </source>
</evidence>
<evidence type="ECO:0000256" key="2">
    <source>
        <dbReference type="ARBA" id="ARBA00022448"/>
    </source>
</evidence>
<proteinExistence type="inferred from homology"/>
<evidence type="ECO:0000256" key="4">
    <source>
        <dbReference type="ARBA" id="ARBA00022692"/>
    </source>
</evidence>
<dbReference type="Pfam" id="PF07715">
    <property type="entry name" value="Plug"/>
    <property type="match status" value="1"/>
</dbReference>
<dbReference type="GO" id="GO:0009279">
    <property type="term" value="C:cell outer membrane"/>
    <property type="evidence" value="ECO:0007669"/>
    <property type="project" value="UniProtKB-SubCell"/>
</dbReference>
<dbReference type="NCBIfam" id="TIGR04056">
    <property type="entry name" value="OMP_RagA_SusC"/>
    <property type="match status" value="1"/>
</dbReference>
<dbReference type="EMBL" id="MQUC01000003">
    <property type="protein sequence ID" value="PRP68273.1"/>
    <property type="molecule type" value="Genomic_DNA"/>
</dbReference>
<dbReference type="InterPro" id="IPR037066">
    <property type="entry name" value="Plug_dom_sf"/>
</dbReference>
<keyword evidence="4 7" id="KW-0812">Transmembrane</keyword>
<dbReference type="Pfam" id="PF13715">
    <property type="entry name" value="CarbopepD_reg_2"/>
    <property type="match status" value="1"/>
</dbReference>
<evidence type="ECO:0000259" key="8">
    <source>
        <dbReference type="Pfam" id="PF07715"/>
    </source>
</evidence>
<evidence type="ECO:0000256" key="3">
    <source>
        <dbReference type="ARBA" id="ARBA00022452"/>
    </source>
</evidence>
<dbReference type="PROSITE" id="PS52016">
    <property type="entry name" value="TONB_DEPENDENT_REC_3"/>
    <property type="match status" value="1"/>
</dbReference>
<reference evidence="9 10" key="1">
    <citation type="submission" date="2016-11" db="EMBL/GenBank/DDBJ databases">
        <title>Trade-off between light-utilization and light-protection in marine flavobacteria.</title>
        <authorList>
            <person name="Kumagai Y."/>
        </authorList>
    </citation>
    <scope>NUCLEOTIDE SEQUENCE [LARGE SCALE GENOMIC DNA]</scope>
    <source>
        <strain evidence="9 10">JCM 17109</strain>
    </source>
</reference>
<keyword evidence="3 7" id="KW-1134">Transmembrane beta strand</keyword>
<comment type="caution">
    <text evidence="9">The sequence shown here is derived from an EMBL/GenBank/DDBJ whole genome shotgun (WGS) entry which is preliminary data.</text>
</comment>
<keyword evidence="10" id="KW-1185">Reference proteome</keyword>
<keyword evidence="2 7" id="KW-0813">Transport</keyword>
<protein>
    <recommendedName>
        <fullName evidence="8">TonB-dependent receptor plug domain-containing protein</fullName>
    </recommendedName>
</protein>
<dbReference type="SUPFAM" id="SSF49464">
    <property type="entry name" value="Carboxypeptidase regulatory domain-like"/>
    <property type="match status" value="1"/>
</dbReference>
<evidence type="ECO:0000256" key="6">
    <source>
        <dbReference type="ARBA" id="ARBA00023237"/>
    </source>
</evidence>
<gene>
    <name evidence="9" type="ORF">BST86_03690</name>
</gene>
<organism evidence="9 10">
    <name type="scientific">Nonlabens agnitus</name>
    <dbReference type="NCBI Taxonomy" id="870484"/>
    <lineage>
        <taxon>Bacteria</taxon>
        <taxon>Pseudomonadati</taxon>
        <taxon>Bacteroidota</taxon>
        <taxon>Flavobacteriia</taxon>
        <taxon>Flavobacteriales</taxon>
        <taxon>Flavobacteriaceae</taxon>
        <taxon>Nonlabens</taxon>
    </lineage>
</organism>
<feature type="domain" description="TonB-dependent receptor plug" evidence="8">
    <location>
        <begin position="117"/>
        <end position="223"/>
    </location>
</feature>
<dbReference type="NCBIfam" id="TIGR04057">
    <property type="entry name" value="SusC_RagA_signa"/>
    <property type="match status" value="1"/>
</dbReference>
<sequence>MTLSSLDLENTTTYESVTLGDFYLVSQDVIKGKVTTADGPLLGVTVVNLTTNKGTATDIDGNYEITASVGDQIQFSYQGYATQTITIANDDRLDVLMEVSENVLDQIVIIGYGESSRRKVTTSISSIDEEQIEDKPFTSAEQALVGTVPGVSVIQSSGSPGGGVSVRIRGANSISAGVEPLYIIDGVQVLNTQGLNPSDIKSVDVLKDASALAIYGSRASNGVVLITTKRGSSNRSVFNFSSYVGEDQVINTLPVLNSQQYIDYLNISLANAGLDPVTDPFGFQNNTDWQRELYDPAFIQNYQLAFSGGSENSNYYLSGGYRNQEGVIDPSEFERYSLRFNGDFDLTDKFKVGTSIALTRTESSAISDNARVNQGGVVLSALQTPPTIPVQNADGTYPLNPYQALENPIALVRGQNLESLTYKIISNVYGEYDLIDNLKLKSSFSVDLNAAKVDNFIDPFTTGNGRALGGQATNQNFDELVWTWDNTIDYNLDVNQDLNLGFLLGTTAQESKFESSFLVGQGFTNASVQTAEAASEAVDVGASESAWANISYFTRLTADYKDKYLLNATLRRDGSSRFGVNNRYATYYAASAAWLMSEETFLDDYDWIDLVKLRYGYGTLGNQLIGDFNSFGLYSPGANYPINGQIAPAFFPSQIENRDLTWESTEGHNIGLDLTLLDRRLSFTAEAYYKRTYDLLLNREIPTTSGFSNSLQNIGEMVNKGLEFSGTAVPIQTDDFNWTLNANISINSNEVIDIGGSPIFGGGVPDQGNVAIIREGEPIGNFFGYVAEGIDPNTGNVIFSDIDGNGIVNESDRTILGNALPDYTYGLSNTFSYKGLELFVFFQGNEGQDIYNASRFELENQSSFKNQLTTTLDRWTPQNRDGSLPIAVFGDPAQNGRASSRWVEDGSFIKLREITLSYNLPDSVLDYLNVSSFKVYMQGRNLYTWTGYSGYDPEVSRDGGSTISSNIDFGTYPQVKSVLFGANLNF</sequence>
<dbReference type="InterPro" id="IPR023996">
    <property type="entry name" value="TonB-dep_OMP_SusC/RagA"/>
</dbReference>
<keyword evidence="5 7" id="KW-0472">Membrane</keyword>
<dbReference type="InterPro" id="IPR008969">
    <property type="entry name" value="CarboxyPept-like_regulatory"/>
</dbReference>
<dbReference type="Proteomes" id="UP000239532">
    <property type="component" value="Unassembled WGS sequence"/>
</dbReference>
<keyword evidence="6 7" id="KW-0998">Cell outer membrane</keyword>
<evidence type="ECO:0000256" key="1">
    <source>
        <dbReference type="ARBA" id="ARBA00004571"/>
    </source>
</evidence>
<dbReference type="SUPFAM" id="SSF56935">
    <property type="entry name" value="Porins"/>
    <property type="match status" value="1"/>
</dbReference>
<dbReference type="InterPro" id="IPR039426">
    <property type="entry name" value="TonB-dep_rcpt-like"/>
</dbReference>
<dbReference type="Gene3D" id="2.170.130.10">
    <property type="entry name" value="TonB-dependent receptor, plug domain"/>
    <property type="match status" value="1"/>
</dbReference>
<evidence type="ECO:0000313" key="10">
    <source>
        <dbReference type="Proteomes" id="UP000239532"/>
    </source>
</evidence>
<dbReference type="Gene3D" id="2.40.170.20">
    <property type="entry name" value="TonB-dependent receptor, beta-barrel domain"/>
    <property type="match status" value="1"/>
</dbReference>
<dbReference type="AlphaFoldDB" id="A0A2S9WXT4"/>
<evidence type="ECO:0000256" key="7">
    <source>
        <dbReference type="PROSITE-ProRule" id="PRU01360"/>
    </source>
</evidence>
<comment type="similarity">
    <text evidence="7">Belongs to the TonB-dependent receptor family.</text>
</comment>
<evidence type="ECO:0000256" key="5">
    <source>
        <dbReference type="ARBA" id="ARBA00023136"/>
    </source>
</evidence>
<dbReference type="InterPro" id="IPR023997">
    <property type="entry name" value="TonB-dep_OMP_SusC/RagA_CS"/>
</dbReference>
<dbReference type="InterPro" id="IPR036942">
    <property type="entry name" value="Beta-barrel_TonB_sf"/>
</dbReference>
<name>A0A2S9WXT4_9FLAO</name>
<accession>A0A2S9WXT4</accession>
<comment type="subcellular location">
    <subcellularLocation>
        <location evidence="1 7">Cell outer membrane</location>
        <topology evidence="1 7">Multi-pass membrane protein</topology>
    </subcellularLocation>
</comment>